<dbReference type="AlphaFoldDB" id="A0A5B7GKE3"/>
<organism evidence="1 2">
    <name type="scientific">Portunus trituberculatus</name>
    <name type="common">Swimming crab</name>
    <name type="synonym">Neptunus trituberculatus</name>
    <dbReference type="NCBI Taxonomy" id="210409"/>
    <lineage>
        <taxon>Eukaryota</taxon>
        <taxon>Metazoa</taxon>
        <taxon>Ecdysozoa</taxon>
        <taxon>Arthropoda</taxon>
        <taxon>Crustacea</taxon>
        <taxon>Multicrustacea</taxon>
        <taxon>Malacostraca</taxon>
        <taxon>Eumalacostraca</taxon>
        <taxon>Eucarida</taxon>
        <taxon>Decapoda</taxon>
        <taxon>Pleocyemata</taxon>
        <taxon>Brachyura</taxon>
        <taxon>Eubrachyura</taxon>
        <taxon>Portunoidea</taxon>
        <taxon>Portunidae</taxon>
        <taxon>Portuninae</taxon>
        <taxon>Portunus</taxon>
    </lineage>
</organism>
<sequence length="75" mass="8318">MRSIKAHQNTVTLSTTRVCPTACHLPPGPRRRPLPAVCRPPPATLPPQSAFRYRCQREESQAKCCISTCCVRVVS</sequence>
<keyword evidence="2" id="KW-1185">Reference proteome</keyword>
<accession>A0A5B7GKE3</accession>
<reference evidence="1 2" key="1">
    <citation type="submission" date="2019-05" db="EMBL/GenBank/DDBJ databases">
        <title>Another draft genome of Portunus trituberculatus and its Hox gene families provides insights of decapod evolution.</title>
        <authorList>
            <person name="Jeong J.-H."/>
            <person name="Song I."/>
            <person name="Kim S."/>
            <person name="Choi T."/>
            <person name="Kim D."/>
            <person name="Ryu S."/>
            <person name="Kim W."/>
        </authorList>
    </citation>
    <scope>NUCLEOTIDE SEQUENCE [LARGE SCALE GENOMIC DNA]</scope>
    <source>
        <tissue evidence="1">Muscle</tissue>
    </source>
</reference>
<evidence type="ECO:0000313" key="2">
    <source>
        <dbReference type="Proteomes" id="UP000324222"/>
    </source>
</evidence>
<protein>
    <submittedName>
        <fullName evidence="1">Uncharacterized protein</fullName>
    </submittedName>
</protein>
<dbReference type="EMBL" id="VSRR010016566">
    <property type="protein sequence ID" value="MPC59442.1"/>
    <property type="molecule type" value="Genomic_DNA"/>
</dbReference>
<dbReference type="Proteomes" id="UP000324222">
    <property type="component" value="Unassembled WGS sequence"/>
</dbReference>
<evidence type="ECO:0000313" key="1">
    <source>
        <dbReference type="EMBL" id="MPC59442.1"/>
    </source>
</evidence>
<proteinExistence type="predicted"/>
<gene>
    <name evidence="1" type="ORF">E2C01_053461</name>
</gene>
<comment type="caution">
    <text evidence="1">The sequence shown here is derived from an EMBL/GenBank/DDBJ whole genome shotgun (WGS) entry which is preliminary data.</text>
</comment>
<name>A0A5B7GKE3_PORTR</name>